<protein>
    <recommendedName>
        <fullName evidence="3">DNA topoisomerase (ATP-hydrolyzing)</fullName>
        <ecNumber evidence="3">5.6.2.2</ecNumber>
    </recommendedName>
</protein>
<keyword evidence="9" id="KW-0238">DNA-binding</keyword>
<gene>
    <name evidence="14" type="ORF">GGR42_000213</name>
</gene>
<dbReference type="InterPro" id="IPR000565">
    <property type="entry name" value="Topo_IIA_B"/>
</dbReference>
<dbReference type="FunFam" id="3.30.565.10:FF:000063">
    <property type="entry name" value="DNA topoisomerase (ATP-hydrolyzing)"/>
    <property type="match status" value="1"/>
</dbReference>
<evidence type="ECO:0000256" key="7">
    <source>
        <dbReference type="ARBA" id="ARBA00022842"/>
    </source>
</evidence>
<organism evidence="14 15">
    <name type="scientific">Saonia flava</name>
    <dbReference type="NCBI Taxonomy" id="523696"/>
    <lineage>
        <taxon>Bacteria</taxon>
        <taxon>Pseudomonadati</taxon>
        <taxon>Bacteroidota</taxon>
        <taxon>Flavobacteriia</taxon>
        <taxon>Flavobacteriales</taxon>
        <taxon>Flavobacteriaceae</taxon>
        <taxon>Saonia</taxon>
    </lineage>
</organism>
<dbReference type="GO" id="GO:0003677">
    <property type="term" value="F:DNA binding"/>
    <property type="evidence" value="ECO:0007669"/>
    <property type="project" value="UniProtKB-KW"/>
</dbReference>
<dbReference type="PRINTS" id="PR01159">
    <property type="entry name" value="DNAGYRASEB"/>
</dbReference>
<dbReference type="PRINTS" id="PR00418">
    <property type="entry name" value="TPI2FAMILY"/>
</dbReference>
<reference evidence="14 15" key="1">
    <citation type="submission" date="2020-03" db="EMBL/GenBank/DDBJ databases">
        <title>Genomic Encyclopedia of Type Strains, Phase IV (KMG-IV): sequencing the most valuable type-strain genomes for metagenomic binning, comparative biology and taxonomic classification.</title>
        <authorList>
            <person name="Goeker M."/>
        </authorList>
    </citation>
    <scope>NUCLEOTIDE SEQUENCE [LARGE SCALE GENOMIC DNA]</scope>
    <source>
        <strain evidence="14 15">DSM 29762</strain>
    </source>
</reference>
<dbReference type="Pfam" id="PF02518">
    <property type="entry name" value="HATPase_c"/>
    <property type="match status" value="1"/>
</dbReference>
<dbReference type="SUPFAM" id="SSF55874">
    <property type="entry name" value="ATPase domain of HSP90 chaperone/DNA topoisomerase II/histidine kinase"/>
    <property type="match status" value="1"/>
</dbReference>
<comment type="catalytic activity">
    <reaction evidence="1">
        <text>ATP-dependent breakage, passage and rejoining of double-stranded DNA.</text>
        <dbReference type="EC" id="5.6.2.2"/>
    </reaction>
</comment>
<dbReference type="InterPro" id="IPR013759">
    <property type="entry name" value="Topo_IIA_B_C"/>
</dbReference>
<dbReference type="EC" id="5.6.2.2" evidence="3"/>
<dbReference type="SMART" id="SM00433">
    <property type="entry name" value="TOP2c"/>
    <property type="match status" value="1"/>
</dbReference>
<proteinExistence type="predicted"/>
<dbReference type="PANTHER" id="PTHR45866">
    <property type="entry name" value="DNA GYRASE/TOPOISOMERASE SUBUNIT B"/>
    <property type="match status" value="1"/>
</dbReference>
<dbReference type="CDD" id="cd01030">
    <property type="entry name" value="TOPRIM_TopoIIA_like"/>
    <property type="match status" value="1"/>
</dbReference>
<evidence type="ECO:0000313" key="15">
    <source>
        <dbReference type="Proteomes" id="UP000590442"/>
    </source>
</evidence>
<keyword evidence="6" id="KW-0067">ATP-binding</keyword>
<evidence type="ECO:0000259" key="13">
    <source>
        <dbReference type="PROSITE" id="PS50880"/>
    </source>
</evidence>
<dbReference type="AlphaFoldDB" id="A0A846QNU1"/>
<dbReference type="Gene3D" id="3.40.50.670">
    <property type="match status" value="1"/>
</dbReference>
<dbReference type="PROSITE" id="PS00177">
    <property type="entry name" value="TOPOISOMERASE_II"/>
    <property type="match status" value="1"/>
</dbReference>
<name>A0A846QNU1_9FLAO</name>
<dbReference type="Pfam" id="PF01751">
    <property type="entry name" value="Toprim"/>
    <property type="match status" value="1"/>
</dbReference>
<dbReference type="PROSITE" id="PS50880">
    <property type="entry name" value="TOPRIM"/>
    <property type="match status" value="1"/>
</dbReference>
<evidence type="ECO:0000256" key="12">
    <source>
        <dbReference type="SAM" id="Coils"/>
    </source>
</evidence>
<dbReference type="InterPro" id="IPR018522">
    <property type="entry name" value="TopoIIA_CS"/>
</dbReference>
<dbReference type="GO" id="GO:0003918">
    <property type="term" value="F:DNA topoisomerase type II (double strand cut, ATP-hydrolyzing) activity"/>
    <property type="evidence" value="ECO:0007669"/>
    <property type="project" value="UniProtKB-EC"/>
</dbReference>
<evidence type="ECO:0000256" key="10">
    <source>
        <dbReference type="ARBA" id="ARBA00023235"/>
    </source>
</evidence>
<evidence type="ECO:0000256" key="5">
    <source>
        <dbReference type="ARBA" id="ARBA00022741"/>
    </source>
</evidence>
<dbReference type="CDD" id="cd00822">
    <property type="entry name" value="TopoII_Trans_DNA_gyrase"/>
    <property type="match status" value="1"/>
</dbReference>
<dbReference type="PANTHER" id="PTHR45866:SF2">
    <property type="entry name" value="DNA TOPOISOMERASE (ATP-HYDROLYZING)"/>
    <property type="match status" value="1"/>
</dbReference>
<evidence type="ECO:0000256" key="9">
    <source>
        <dbReference type="ARBA" id="ARBA00023125"/>
    </source>
</evidence>
<dbReference type="GO" id="GO:0006265">
    <property type="term" value="P:DNA topological change"/>
    <property type="evidence" value="ECO:0007669"/>
    <property type="project" value="InterPro"/>
</dbReference>
<evidence type="ECO:0000256" key="8">
    <source>
        <dbReference type="ARBA" id="ARBA00023029"/>
    </source>
</evidence>
<dbReference type="InterPro" id="IPR014721">
    <property type="entry name" value="Ribsml_uS5_D2-typ_fold_subgr"/>
</dbReference>
<dbReference type="InterPro" id="IPR036890">
    <property type="entry name" value="HATPase_C_sf"/>
</dbReference>
<dbReference type="Proteomes" id="UP000590442">
    <property type="component" value="Unassembled WGS sequence"/>
</dbReference>
<dbReference type="EMBL" id="JAATJJ010000001">
    <property type="protein sequence ID" value="NJB69751.1"/>
    <property type="molecule type" value="Genomic_DNA"/>
</dbReference>
<dbReference type="Pfam" id="PF00204">
    <property type="entry name" value="DNA_gyraseB"/>
    <property type="match status" value="1"/>
</dbReference>
<dbReference type="RefSeq" id="WP_167959979.1">
    <property type="nucleotide sequence ID" value="NZ_JAATJJ010000001.1"/>
</dbReference>
<keyword evidence="12" id="KW-0175">Coiled coil</keyword>
<dbReference type="SMART" id="SM00387">
    <property type="entry name" value="HATPase_c"/>
    <property type="match status" value="1"/>
</dbReference>
<evidence type="ECO:0000256" key="11">
    <source>
        <dbReference type="ARBA" id="ARBA00063644"/>
    </source>
</evidence>
<dbReference type="InterPro" id="IPR006171">
    <property type="entry name" value="TOPRIM_dom"/>
</dbReference>
<keyword evidence="5" id="KW-0547">Nucleotide-binding</keyword>
<dbReference type="InterPro" id="IPR013760">
    <property type="entry name" value="Topo_IIA-like_dom_sf"/>
</dbReference>
<evidence type="ECO:0000256" key="3">
    <source>
        <dbReference type="ARBA" id="ARBA00012895"/>
    </source>
</evidence>
<evidence type="ECO:0000256" key="4">
    <source>
        <dbReference type="ARBA" id="ARBA00022723"/>
    </source>
</evidence>
<keyword evidence="15" id="KW-1185">Reference proteome</keyword>
<feature type="coiled-coil region" evidence="12">
    <location>
        <begin position="352"/>
        <end position="379"/>
    </location>
</feature>
<dbReference type="InterPro" id="IPR003594">
    <property type="entry name" value="HATPase_dom"/>
</dbReference>
<keyword evidence="4" id="KW-0479">Metal-binding</keyword>
<keyword evidence="7" id="KW-0460">Magnesium</keyword>
<sequence>MAENTQYTEDNIRSLDWKEHIRMRPGMYIGKLGDGSSADDGIYILLKEVIDNCIDEFVMGAGKTIDISIKDNVVHVRDYGRGIPLGKVVDVVSKMNTGGKYDSRAFKKSVGLNGVGTKAVNALSTFFKVESSRENQIKTAEFHQGNLVVEEGPMESTKRKGTKVSFTPDEIIFKKYKYRNEYVERMLKNYVYLNPGLTIVFNGEKFHSENGLRDLLEDNNNIEDMLYPIIHLRGDDIEVALTHSKTQYSEEYHSFVNGQHTTQGGTHLTAFREALVRTIRDFYGKNYDPSDIRKSIISAISIKVMEPVFESQTKTKLGSTDMGGDLPTVRTYINDFVGKYLDNFLHKNPETAEKIQRKIVQAEKERKELSGIRKLARDRAKKASLHNKKLRDCRVHLGDLKKDRRLESTLFITEGDSASGSITKSRDVNTQAVFSLRGKPLNSYGMSKKIVYENEEFNLLQAALNIEESMEDLRYNNIVIATDADVDGMHIRLLLITFFLQFFPELIKENHLYILQTPLFRVRNKKETIYCYSDEERRAAIDKLTGKPEITRFKGLGEISPDEFQHFIGDDIRLEPVMLDKAMSIEDLLAFYMGKNTPDRQKFIINNLKVELDLVEENQL</sequence>
<dbReference type="GO" id="GO:0046872">
    <property type="term" value="F:metal ion binding"/>
    <property type="evidence" value="ECO:0007669"/>
    <property type="project" value="UniProtKB-KW"/>
</dbReference>
<comment type="caution">
    <text evidence="14">The sequence shown here is derived from an EMBL/GenBank/DDBJ whole genome shotgun (WGS) entry which is preliminary data.</text>
</comment>
<dbReference type="GO" id="GO:0005524">
    <property type="term" value="F:ATP binding"/>
    <property type="evidence" value="ECO:0007669"/>
    <property type="project" value="UniProtKB-KW"/>
</dbReference>
<evidence type="ECO:0000313" key="14">
    <source>
        <dbReference type="EMBL" id="NJB69751.1"/>
    </source>
</evidence>
<dbReference type="FunFam" id="3.40.50.670:FF:000006">
    <property type="entry name" value="DNA topoisomerase (ATP-hydrolyzing)"/>
    <property type="match status" value="1"/>
</dbReference>
<keyword evidence="8" id="KW-0799">Topoisomerase</keyword>
<dbReference type="InterPro" id="IPR001241">
    <property type="entry name" value="Topo_IIA"/>
</dbReference>
<dbReference type="Gene3D" id="3.30.230.10">
    <property type="match status" value="1"/>
</dbReference>
<evidence type="ECO:0000256" key="6">
    <source>
        <dbReference type="ARBA" id="ARBA00022840"/>
    </source>
</evidence>
<dbReference type="Gene3D" id="3.30.565.10">
    <property type="entry name" value="Histidine kinase-like ATPase, C-terminal domain"/>
    <property type="match status" value="1"/>
</dbReference>
<feature type="domain" description="Toprim" evidence="13">
    <location>
        <begin position="408"/>
        <end position="514"/>
    </location>
</feature>
<comment type="subunit">
    <text evidence="11">Heterotetramer composed of ParC and ParE.</text>
</comment>
<keyword evidence="10 14" id="KW-0413">Isomerase</keyword>
<comment type="cofactor">
    <cofactor evidence="2">
        <name>Mg(2+)</name>
        <dbReference type="ChEBI" id="CHEBI:18420"/>
    </cofactor>
</comment>
<evidence type="ECO:0000256" key="1">
    <source>
        <dbReference type="ARBA" id="ARBA00000185"/>
    </source>
</evidence>
<accession>A0A846QNU1</accession>
<dbReference type="SUPFAM" id="SSF56719">
    <property type="entry name" value="Type II DNA topoisomerase"/>
    <property type="match status" value="1"/>
</dbReference>
<evidence type="ECO:0000256" key="2">
    <source>
        <dbReference type="ARBA" id="ARBA00001946"/>
    </source>
</evidence>
<dbReference type="InterPro" id="IPR020568">
    <property type="entry name" value="Ribosomal_Su5_D2-typ_SF"/>
</dbReference>
<dbReference type="SUPFAM" id="SSF54211">
    <property type="entry name" value="Ribosomal protein S5 domain 2-like"/>
    <property type="match status" value="1"/>
</dbReference>
<dbReference type="InterPro" id="IPR013506">
    <property type="entry name" value="Topo_IIA_bsu_dom2"/>
</dbReference>